<evidence type="ECO:0000313" key="3">
    <source>
        <dbReference type="Proteomes" id="UP000003107"/>
    </source>
</evidence>
<name>C6RGU4_9BACT</name>
<dbReference type="STRING" id="553219.CAMSH0001_0932"/>
<dbReference type="InterPro" id="IPR002789">
    <property type="entry name" value="HerA_central"/>
</dbReference>
<dbReference type="Gene3D" id="3.40.50.300">
    <property type="entry name" value="P-loop containing nucleotide triphosphate hydrolases"/>
    <property type="match status" value="2"/>
</dbReference>
<comment type="caution">
    <text evidence="2">The sequence shown here is derived from an EMBL/GenBank/DDBJ whole genome shotgun (WGS) entry which is preliminary data.</text>
</comment>
<dbReference type="eggNOG" id="COG0433">
    <property type="taxonomic scope" value="Bacteria"/>
</dbReference>
<proteinExistence type="predicted"/>
<reference evidence="2 3" key="1">
    <citation type="submission" date="2009-07" db="EMBL/GenBank/DDBJ databases">
        <authorList>
            <person name="Madupu R."/>
            <person name="Sebastian Y."/>
            <person name="Durkin A.S."/>
            <person name="Torralba M."/>
            <person name="Methe B."/>
            <person name="Sutton G.G."/>
            <person name="Strausberg R.L."/>
            <person name="Nelson K.E."/>
        </authorList>
    </citation>
    <scope>NUCLEOTIDE SEQUENCE [LARGE SCALE GENOMIC DNA]</scope>
    <source>
        <strain evidence="2 3">RM3277</strain>
    </source>
</reference>
<evidence type="ECO:0000259" key="1">
    <source>
        <dbReference type="Pfam" id="PF01935"/>
    </source>
</evidence>
<dbReference type="Pfam" id="PF01935">
    <property type="entry name" value="DUF87"/>
    <property type="match status" value="1"/>
</dbReference>
<organism evidence="2 3">
    <name type="scientific">Campylobacter showae RM3277</name>
    <dbReference type="NCBI Taxonomy" id="553219"/>
    <lineage>
        <taxon>Bacteria</taxon>
        <taxon>Pseudomonadati</taxon>
        <taxon>Campylobacterota</taxon>
        <taxon>Epsilonproteobacteria</taxon>
        <taxon>Campylobacterales</taxon>
        <taxon>Campylobacteraceae</taxon>
        <taxon>Campylobacter</taxon>
    </lineage>
</organism>
<protein>
    <recommendedName>
        <fullName evidence="1">Helicase HerA central domain-containing protein</fullName>
    </recommendedName>
</protein>
<gene>
    <name evidence="2" type="ORF">CAMSH0001_0932</name>
</gene>
<dbReference type="Proteomes" id="UP000003107">
    <property type="component" value="Unassembled WGS sequence"/>
</dbReference>
<evidence type="ECO:0000313" key="2">
    <source>
        <dbReference type="EMBL" id="EET79429.1"/>
    </source>
</evidence>
<dbReference type="AlphaFoldDB" id="C6RGU4"/>
<dbReference type="SUPFAM" id="SSF52540">
    <property type="entry name" value="P-loop containing nucleoside triphosphate hydrolases"/>
    <property type="match status" value="1"/>
</dbReference>
<dbReference type="InterPro" id="IPR027417">
    <property type="entry name" value="P-loop_NTPase"/>
</dbReference>
<dbReference type="PANTHER" id="PTHR30121:SF11">
    <property type="entry name" value="AAA+ ATPASE DOMAIN-CONTAINING PROTEIN"/>
    <property type="match status" value="1"/>
</dbReference>
<dbReference type="InterPro" id="IPR051162">
    <property type="entry name" value="T4SS_component"/>
</dbReference>
<dbReference type="GeneID" id="60991061"/>
<dbReference type="RefSeq" id="WP_002948747.1">
    <property type="nucleotide sequence ID" value="NZ_ACVQ01000021.1"/>
</dbReference>
<keyword evidence="3" id="KW-1185">Reference proteome</keyword>
<dbReference type="PANTHER" id="PTHR30121">
    <property type="entry name" value="UNCHARACTERIZED PROTEIN YJGR-RELATED"/>
    <property type="match status" value="1"/>
</dbReference>
<sequence length="964" mass="109310">MLGIPSLKRDSKKNYKQNLEKIIFPMQGKKFRIILVADSYSNEVIRDIISSYQNLRDDVHKITKISKSVNQSLAHAKGFTFTKGSSHAQGINLTENESHTEGYSDKSKIGKAVSVATTVLAGVMTFGGAMAGATGMAIGGLLGGGIKGVVDAVFASKIVNENDTTGISLGGSINNATNKSVSNNSSDAITKGVFISYDEINKSAIYVEEMIDKFIERFQKGLSYGMWKVSLYIQANDEIVLSELEHTLKSVYSGDDTHFEAIRFTRNLNDIDFNPLNFNSLYFDKTIMPHPIHQSFAGFNSIVNTQELAILSALPKNDIDGVSVSRISDFGLTQDSELDKYNCIKIGNIANKKKLTSQRFKLSFDAINSHVFVSGATGSGKSNTTKGILKNINEQKIPFLVIEPAKSEYKNLLNDIKGLQIFRPGAKNDIFRFNPFIFEYSKENLSTTLTKHIDMLKTTFISAFGMYGPMPYILEEAIYKIYEDRGWNLQNESNPYITDMLGADANRRSLLFPTMDDLKQKVVEVAESAGYYQDMGSNIKAALKTRISNLTLGVKGKIFNSRHCFGSSILFTKPTIIELSNIVNDDEKAFLMGLLLSKLYQYREENGSSDTLRHITVIEEAHRLLPNMSTNTNQENANPRGKVVETFTNILAEIRSYGEGIIVADQIASKLHADVIKNTNVKIIHRTMDSEDRNIVGKSVNLNEDQILDIAELKKGEAIVHNRDVHQAFLVKIDEFKEKPTTLEHINNFYKNFEDDNKKFKYEFLLEKHYYLEDKPNFKDLNLNTLKPKLMKFINSIIFDENNAIKTYEILKSEFPAYRTENEYIYSILYVFLNLNYISNYQYYRNIDAYMQAYEYFVYTILHTSNKSDKIIESIDIFKKAFMHKNIKSIFEDMKKYPTNEIDYTLLVLDNITTSSSLYKFWTDIATDDALDKNLEIFSLKVFGVVNNQLKFALKSIKIIKETI</sequence>
<accession>C6RGU4</accession>
<dbReference type="EMBL" id="ACVQ01000021">
    <property type="protein sequence ID" value="EET79429.1"/>
    <property type="molecule type" value="Genomic_DNA"/>
</dbReference>
<feature type="domain" description="Helicase HerA central" evidence="1">
    <location>
        <begin position="344"/>
        <end position="589"/>
    </location>
</feature>
<dbReference type="OrthoDB" id="9806951at2"/>